<keyword evidence="3" id="KW-1185">Reference proteome</keyword>
<evidence type="ECO:0000256" key="1">
    <source>
        <dbReference type="SAM" id="MobiDB-lite"/>
    </source>
</evidence>
<feature type="region of interest" description="Disordered" evidence="1">
    <location>
        <begin position="40"/>
        <end position="59"/>
    </location>
</feature>
<accession>A0A7X1KKC1</accession>
<dbReference type="PROSITE" id="PS51257">
    <property type="entry name" value="PROKAR_LIPOPROTEIN"/>
    <property type="match status" value="1"/>
</dbReference>
<dbReference type="EMBL" id="JACLAW010000002">
    <property type="protein sequence ID" value="MBC2664391.1"/>
    <property type="molecule type" value="Genomic_DNA"/>
</dbReference>
<comment type="caution">
    <text evidence="2">The sequence shown here is derived from an EMBL/GenBank/DDBJ whole genome shotgun (WGS) entry which is preliminary data.</text>
</comment>
<reference evidence="2 3" key="1">
    <citation type="submission" date="2020-08" db="EMBL/GenBank/DDBJ databases">
        <title>The genome sequence of type strain Novosphingobium flavum NBRC 111647.</title>
        <authorList>
            <person name="Liu Y."/>
        </authorList>
    </citation>
    <scope>NUCLEOTIDE SEQUENCE [LARGE SCALE GENOMIC DNA]</scope>
    <source>
        <strain evidence="2 3">NBRC 111647</strain>
    </source>
</reference>
<sequence>MKRVLLLLCAPLALSACEKADNEPGPGGVTVGEARALDEAAQMIESEAPPAPEATQPAK</sequence>
<protein>
    <submittedName>
        <fullName evidence="2">Uncharacterized protein</fullName>
    </submittedName>
</protein>
<dbReference type="Proteomes" id="UP000566813">
    <property type="component" value="Unassembled WGS sequence"/>
</dbReference>
<gene>
    <name evidence="2" type="ORF">H7F51_02540</name>
</gene>
<proteinExistence type="predicted"/>
<organism evidence="2 3">
    <name type="scientific">Novosphingobium flavum</name>
    <dbReference type="NCBI Taxonomy" id="1778672"/>
    <lineage>
        <taxon>Bacteria</taxon>
        <taxon>Pseudomonadati</taxon>
        <taxon>Pseudomonadota</taxon>
        <taxon>Alphaproteobacteria</taxon>
        <taxon>Sphingomonadales</taxon>
        <taxon>Sphingomonadaceae</taxon>
        <taxon>Novosphingobium</taxon>
    </lineage>
</organism>
<name>A0A7X1KKC1_9SPHN</name>
<dbReference type="RefSeq" id="WP_185662649.1">
    <property type="nucleotide sequence ID" value="NZ_JACLAW010000002.1"/>
</dbReference>
<evidence type="ECO:0000313" key="3">
    <source>
        <dbReference type="Proteomes" id="UP000566813"/>
    </source>
</evidence>
<evidence type="ECO:0000313" key="2">
    <source>
        <dbReference type="EMBL" id="MBC2664391.1"/>
    </source>
</evidence>
<dbReference type="AlphaFoldDB" id="A0A7X1KKC1"/>